<feature type="transmembrane region" description="Helical" evidence="4">
    <location>
        <begin position="360"/>
        <end position="379"/>
    </location>
</feature>
<dbReference type="InterPro" id="IPR011701">
    <property type="entry name" value="MFS"/>
</dbReference>
<organism evidence="5 6">
    <name type="scientific">Mangrovicoccus algicola</name>
    <dbReference type="NCBI Taxonomy" id="2771008"/>
    <lineage>
        <taxon>Bacteria</taxon>
        <taxon>Pseudomonadati</taxon>
        <taxon>Pseudomonadota</taxon>
        <taxon>Alphaproteobacteria</taxon>
        <taxon>Rhodobacterales</taxon>
        <taxon>Paracoccaceae</taxon>
        <taxon>Mangrovicoccus</taxon>
    </lineage>
</organism>
<keyword evidence="2 4" id="KW-1133">Transmembrane helix</keyword>
<dbReference type="RefSeq" id="WP_193180418.1">
    <property type="nucleotide sequence ID" value="NZ_JACVXA010000010.1"/>
</dbReference>
<feature type="transmembrane region" description="Helical" evidence="4">
    <location>
        <begin position="304"/>
        <end position="323"/>
    </location>
</feature>
<feature type="transmembrane region" description="Helical" evidence="4">
    <location>
        <begin position="171"/>
        <end position="191"/>
    </location>
</feature>
<dbReference type="AlphaFoldDB" id="A0A8J6Z867"/>
<feature type="transmembrane region" description="Helical" evidence="4">
    <location>
        <begin position="277"/>
        <end position="298"/>
    </location>
</feature>
<evidence type="ECO:0000256" key="1">
    <source>
        <dbReference type="ARBA" id="ARBA00022692"/>
    </source>
</evidence>
<feature type="transmembrane region" description="Helical" evidence="4">
    <location>
        <begin position="211"/>
        <end position="235"/>
    </location>
</feature>
<evidence type="ECO:0000256" key="2">
    <source>
        <dbReference type="ARBA" id="ARBA00022989"/>
    </source>
</evidence>
<feature type="transmembrane region" description="Helical" evidence="4">
    <location>
        <begin position="86"/>
        <end position="102"/>
    </location>
</feature>
<evidence type="ECO:0000256" key="4">
    <source>
        <dbReference type="SAM" id="Phobius"/>
    </source>
</evidence>
<proteinExistence type="predicted"/>
<dbReference type="GO" id="GO:0022857">
    <property type="term" value="F:transmembrane transporter activity"/>
    <property type="evidence" value="ECO:0007669"/>
    <property type="project" value="InterPro"/>
</dbReference>
<comment type="caution">
    <text evidence="5">The sequence shown here is derived from an EMBL/GenBank/DDBJ whole genome shotgun (WGS) entry which is preliminary data.</text>
</comment>
<dbReference type="Gene3D" id="1.20.1250.20">
    <property type="entry name" value="MFS general substrate transporter like domains"/>
    <property type="match status" value="1"/>
</dbReference>
<feature type="transmembrane region" description="Helical" evidence="4">
    <location>
        <begin position="108"/>
        <end position="129"/>
    </location>
</feature>
<evidence type="ECO:0000313" key="5">
    <source>
        <dbReference type="EMBL" id="MBE3637601.1"/>
    </source>
</evidence>
<keyword evidence="1 4" id="KW-0812">Transmembrane</keyword>
<keyword evidence="3 4" id="KW-0472">Membrane</keyword>
<feature type="transmembrane region" description="Helical" evidence="4">
    <location>
        <begin position="335"/>
        <end position="354"/>
    </location>
</feature>
<feature type="transmembrane region" description="Helical" evidence="4">
    <location>
        <begin position="56"/>
        <end position="74"/>
    </location>
</feature>
<keyword evidence="6" id="KW-1185">Reference proteome</keyword>
<protein>
    <submittedName>
        <fullName evidence="5">MFS transporter</fullName>
    </submittedName>
</protein>
<feature type="transmembrane region" description="Helical" evidence="4">
    <location>
        <begin position="21"/>
        <end position="44"/>
    </location>
</feature>
<dbReference type="Proteomes" id="UP000609121">
    <property type="component" value="Unassembled WGS sequence"/>
</dbReference>
<reference evidence="5" key="1">
    <citation type="submission" date="2020-09" db="EMBL/GenBank/DDBJ databases">
        <title>A novel bacterium of genus Mangrovicoccus, isolated from South China Sea.</title>
        <authorList>
            <person name="Huang H."/>
            <person name="Mo K."/>
            <person name="Hu Y."/>
        </authorList>
    </citation>
    <scope>NUCLEOTIDE SEQUENCE</scope>
    <source>
        <strain evidence="5">HB182678</strain>
    </source>
</reference>
<feature type="transmembrane region" description="Helical" evidence="4">
    <location>
        <begin position="241"/>
        <end position="265"/>
    </location>
</feature>
<accession>A0A8J6Z867</accession>
<feature type="transmembrane region" description="Helical" evidence="4">
    <location>
        <begin position="141"/>
        <end position="159"/>
    </location>
</feature>
<dbReference type="SUPFAM" id="SSF103473">
    <property type="entry name" value="MFS general substrate transporter"/>
    <property type="match status" value="1"/>
</dbReference>
<dbReference type="EMBL" id="JACVXA010000010">
    <property type="protein sequence ID" value="MBE3637601.1"/>
    <property type="molecule type" value="Genomic_DNA"/>
</dbReference>
<evidence type="ECO:0000256" key="3">
    <source>
        <dbReference type="ARBA" id="ARBA00023136"/>
    </source>
</evidence>
<dbReference type="Pfam" id="PF07690">
    <property type="entry name" value="MFS_1"/>
    <property type="match status" value="1"/>
</dbReference>
<dbReference type="InterPro" id="IPR036259">
    <property type="entry name" value="MFS_trans_sf"/>
</dbReference>
<sequence>MTDTGISPAAPAAGTMRRAGAAALVIGHCAGLVDLVALPVWVGALIARYGFGPKEAGGLATLFLLGAVAASVVTARNFNRLPRRPLAVAGYAGAAAAFLAAAQQDGFAALAALHLLGGLSTGLALSIVHGTMGRAANPHRLFAFAGIGLGLFGVIYMGVVPQLMVVHGGPVLFLAFGAIMAVAALAMIAAFPGTPARETAAAAHGRFAPGVLAVVAGVSLMTFNQAMVFSFVEVIGHARGFAAQAILGTLIALGLVNFLLPAPLAALLETRLSARRVVLAGPAVQAALALGLTFATVFTLWAPVAAVFVAVQIFTHTFAFGLLSRLDPTGRAAAATPAMLMTGSALGPVAGGLLMEGASIHALGLTACAVAACSIAAFARGTRPAA</sequence>
<name>A0A8J6Z867_9RHOB</name>
<evidence type="ECO:0000313" key="6">
    <source>
        <dbReference type="Proteomes" id="UP000609121"/>
    </source>
</evidence>
<gene>
    <name evidence="5" type="ORF">ICN82_05200</name>
</gene>